<dbReference type="AlphaFoldDB" id="A0A0N5CKU7"/>
<evidence type="ECO:0000256" key="1">
    <source>
        <dbReference type="SAM" id="Phobius"/>
    </source>
</evidence>
<name>A0A0N5CKU7_THECL</name>
<keyword evidence="1" id="KW-0472">Membrane</keyword>
<dbReference type="EMBL" id="UYYF01000059">
    <property type="protein sequence ID" value="VDM95783.1"/>
    <property type="molecule type" value="Genomic_DNA"/>
</dbReference>
<sequence>MIPQGIPKSNNQSLWSSKESYQFEIFIMTLVTYIALTIFILRVAFSLVQLMIDKISFPKSNDLPLQQVIIVKTKKDEPNLSDLHAFANITKSSVNDNDEKSKIVAVVPCYEKAKIAWPVDHRKTQLTVKQGLRRTLPLEI</sequence>
<dbReference type="Proteomes" id="UP000276776">
    <property type="component" value="Unassembled WGS sequence"/>
</dbReference>
<proteinExistence type="predicted"/>
<keyword evidence="1" id="KW-0812">Transmembrane</keyword>
<feature type="transmembrane region" description="Helical" evidence="1">
    <location>
        <begin position="25"/>
        <end position="45"/>
    </location>
</feature>
<protein>
    <submittedName>
        <fullName evidence="4">Glycosyltransferase</fullName>
    </submittedName>
</protein>
<reference evidence="2 3" key="2">
    <citation type="submission" date="2018-11" db="EMBL/GenBank/DDBJ databases">
        <authorList>
            <consortium name="Pathogen Informatics"/>
        </authorList>
    </citation>
    <scope>NUCLEOTIDE SEQUENCE [LARGE SCALE GENOMIC DNA]</scope>
</reference>
<dbReference type="WBParaSite" id="TCLT_0000071101-mRNA-1">
    <property type="protein sequence ID" value="TCLT_0000071101-mRNA-1"/>
    <property type="gene ID" value="TCLT_0000071101"/>
</dbReference>
<keyword evidence="3" id="KW-1185">Reference proteome</keyword>
<reference evidence="4" key="1">
    <citation type="submission" date="2017-02" db="UniProtKB">
        <authorList>
            <consortium name="WormBaseParasite"/>
        </authorList>
    </citation>
    <scope>IDENTIFICATION</scope>
</reference>
<organism evidence="4">
    <name type="scientific">Thelazia callipaeda</name>
    <name type="common">Oriental eyeworm</name>
    <name type="synonym">Parasitic nematode</name>
    <dbReference type="NCBI Taxonomy" id="103827"/>
    <lineage>
        <taxon>Eukaryota</taxon>
        <taxon>Metazoa</taxon>
        <taxon>Ecdysozoa</taxon>
        <taxon>Nematoda</taxon>
        <taxon>Chromadorea</taxon>
        <taxon>Rhabditida</taxon>
        <taxon>Spirurina</taxon>
        <taxon>Spiruromorpha</taxon>
        <taxon>Thelazioidea</taxon>
        <taxon>Thelaziidae</taxon>
        <taxon>Thelazia</taxon>
    </lineage>
</organism>
<evidence type="ECO:0000313" key="2">
    <source>
        <dbReference type="EMBL" id="VDM95783.1"/>
    </source>
</evidence>
<gene>
    <name evidence="2" type="ORF">TCLT_LOCUS712</name>
</gene>
<evidence type="ECO:0000313" key="3">
    <source>
        <dbReference type="Proteomes" id="UP000276776"/>
    </source>
</evidence>
<keyword evidence="1" id="KW-1133">Transmembrane helix</keyword>
<accession>A0A0N5CKU7</accession>
<evidence type="ECO:0000313" key="4">
    <source>
        <dbReference type="WBParaSite" id="TCLT_0000071101-mRNA-1"/>
    </source>
</evidence>